<proteinExistence type="predicted"/>
<evidence type="ECO:0000256" key="1">
    <source>
        <dbReference type="ARBA" id="ARBA00001966"/>
    </source>
</evidence>
<gene>
    <name evidence="7" type="ORF">ENV62_06190</name>
</gene>
<accession>A0A7C3WHP9</accession>
<evidence type="ECO:0000259" key="6">
    <source>
        <dbReference type="Pfam" id="PF01869"/>
    </source>
</evidence>
<reference evidence="7" key="1">
    <citation type="journal article" date="2020" name="mSystems">
        <title>Genome- and Community-Level Interaction Insights into Carbon Utilization and Element Cycling Functions of Hydrothermarchaeota in Hydrothermal Sediment.</title>
        <authorList>
            <person name="Zhou Z."/>
            <person name="Liu Y."/>
            <person name="Xu W."/>
            <person name="Pan J."/>
            <person name="Luo Z.H."/>
            <person name="Li M."/>
        </authorList>
    </citation>
    <scope>NUCLEOTIDE SEQUENCE [LARGE SCALE GENOMIC DNA]</scope>
    <source>
        <strain evidence="7">SpSt-776</strain>
    </source>
</reference>
<dbReference type="SUPFAM" id="SSF53067">
    <property type="entry name" value="Actin-like ATPase domain"/>
    <property type="match status" value="1"/>
</dbReference>
<evidence type="ECO:0000313" key="7">
    <source>
        <dbReference type="EMBL" id="HGB14808.1"/>
    </source>
</evidence>
<comment type="caution">
    <text evidence="7">The sequence shown here is derived from an EMBL/GenBank/DDBJ whole genome shotgun (WGS) entry which is preliminary data.</text>
</comment>
<comment type="cofactor">
    <cofactor evidence="1">
        <name>[4Fe-4S] cluster</name>
        <dbReference type="ChEBI" id="CHEBI:49883"/>
    </cofactor>
</comment>
<dbReference type="InterPro" id="IPR002731">
    <property type="entry name" value="ATPase_BadF"/>
</dbReference>
<keyword evidence="3" id="KW-0408">Iron</keyword>
<evidence type="ECO:0000256" key="3">
    <source>
        <dbReference type="ARBA" id="ARBA00023004"/>
    </source>
</evidence>
<dbReference type="PANTHER" id="PTHR32329">
    <property type="entry name" value="BIFUNCTIONAL PROTEIN [INCLUDES 2-HYDROXYACYL-COA DEHYDRATASE (N-TER) AND ITS ACTIVATOR DOMAIN (C_TERM)-RELATED"/>
    <property type="match status" value="1"/>
</dbReference>
<sequence>MYCGNEPLKERARIRPRSGPPALAFSSPPVGRPAEKARTAGLCPSPSTYHSGALGLDFGSRYVKLVYGTEGGVMVRRKLDSLDFYRDILVRDNNRLDIDWPRLGLPVPRSMVITGYGKNLLREHFPTITEVRASFMGARQQTGLAHFILLEMGGQDTKVIYVRDGRVFDFLTNDRCAAGTGRYLENMSRFLKIPLREFAAYRDEPADISQTCAIFGESELVGLLLEGVPLARIAAGVNASVARRILALVRRFPCPLLVFTGGVAKNRAIVQMLREEGNLSVIVPTYPQFTGALGCFLEARNRLAKVGHGPAAE</sequence>
<organism evidence="7">
    <name type="scientific">Desulfobacca acetoxidans</name>
    <dbReference type="NCBI Taxonomy" id="60893"/>
    <lineage>
        <taxon>Bacteria</taxon>
        <taxon>Pseudomonadati</taxon>
        <taxon>Thermodesulfobacteriota</taxon>
        <taxon>Desulfobaccia</taxon>
        <taxon>Desulfobaccales</taxon>
        <taxon>Desulfobaccaceae</taxon>
        <taxon>Desulfobacca</taxon>
    </lineage>
</organism>
<dbReference type="NCBIfam" id="TIGR00241">
    <property type="entry name" value="CoA_E_activ"/>
    <property type="match status" value="1"/>
</dbReference>
<dbReference type="PANTHER" id="PTHR32329:SF5">
    <property type="entry name" value="ACTIVATOR OF 2-HYDROXYACYL-COA DEHYDRATASE"/>
    <property type="match status" value="1"/>
</dbReference>
<evidence type="ECO:0000256" key="2">
    <source>
        <dbReference type="ARBA" id="ARBA00022723"/>
    </source>
</evidence>
<evidence type="ECO:0000256" key="4">
    <source>
        <dbReference type="ARBA" id="ARBA00023014"/>
    </source>
</evidence>
<dbReference type="EMBL" id="DTHB01000043">
    <property type="protein sequence ID" value="HGB14808.1"/>
    <property type="molecule type" value="Genomic_DNA"/>
</dbReference>
<dbReference type="AlphaFoldDB" id="A0A7C3WHP9"/>
<dbReference type="InterPro" id="IPR051805">
    <property type="entry name" value="Dehydratase_Activator_Redct"/>
</dbReference>
<keyword evidence="2" id="KW-0479">Metal-binding</keyword>
<feature type="domain" description="ATPase BadF/BadG/BcrA/BcrD type" evidence="6">
    <location>
        <begin position="111"/>
        <end position="299"/>
    </location>
</feature>
<keyword evidence="4" id="KW-0411">Iron-sulfur</keyword>
<feature type="region of interest" description="Disordered" evidence="5">
    <location>
        <begin position="1"/>
        <end position="42"/>
    </location>
</feature>
<dbReference type="InterPro" id="IPR008275">
    <property type="entry name" value="CoA_E_activase_dom"/>
</dbReference>
<dbReference type="GO" id="GO:0046872">
    <property type="term" value="F:metal ion binding"/>
    <property type="evidence" value="ECO:0007669"/>
    <property type="project" value="UniProtKB-KW"/>
</dbReference>
<protein>
    <submittedName>
        <fullName evidence="7">2-hydroxyglutaryl-CoA dehydratase</fullName>
    </submittedName>
</protein>
<evidence type="ECO:0000256" key="5">
    <source>
        <dbReference type="SAM" id="MobiDB-lite"/>
    </source>
</evidence>
<dbReference type="Pfam" id="PF01869">
    <property type="entry name" value="BcrAD_BadFG"/>
    <property type="match status" value="1"/>
</dbReference>
<dbReference type="Gene3D" id="3.30.420.40">
    <property type="match status" value="2"/>
</dbReference>
<name>A0A7C3WHP9_9BACT</name>
<dbReference type="InterPro" id="IPR043129">
    <property type="entry name" value="ATPase_NBD"/>
</dbReference>
<dbReference type="GO" id="GO:0051536">
    <property type="term" value="F:iron-sulfur cluster binding"/>
    <property type="evidence" value="ECO:0007669"/>
    <property type="project" value="UniProtKB-KW"/>
</dbReference>